<evidence type="ECO:0000256" key="5">
    <source>
        <dbReference type="HAMAP-Rule" id="MF_01326"/>
    </source>
</evidence>
<dbReference type="InterPro" id="IPR005824">
    <property type="entry name" value="KOW"/>
</dbReference>
<reference evidence="8" key="1">
    <citation type="submission" date="2022-08" db="EMBL/GenBank/DDBJ databases">
        <title>Complete genome of Mycoplasma iguanae type strain 2327.</title>
        <authorList>
            <person name="Spergser J."/>
        </authorList>
    </citation>
    <scope>NUCLEOTIDE SEQUENCE</scope>
    <source>
        <strain evidence="8">2327</strain>
    </source>
</reference>
<evidence type="ECO:0000256" key="4">
    <source>
        <dbReference type="ARBA" id="ARBA00035206"/>
    </source>
</evidence>
<dbReference type="PROSITE" id="PS01108">
    <property type="entry name" value="RIBOSOMAL_L24"/>
    <property type="match status" value="1"/>
</dbReference>
<evidence type="ECO:0000256" key="6">
    <source>
        <dbReference type="RuleBase" id="RU003477"/>
    </source>
</evidence>
<dbReference type="InterPro" id="IPR008991">
    <property type="entry name" value="Translation_prot_SH3-like_sf"/>
</dbReference>
<dbReference type="InterPro" id="IPR003256">
    <property type="entry name" value="Ribosomal_uL24"/>
</dbReference>
<comment type="similarity">
    <text evidence="1 5 6">Belongs to the universal ribosomal protein uL24 family.</text>
</comment>
<dbReference type="Gene3D" id="2.30.30.30">
    <property type="match status" value="1"/>
</dbReference>
<dbReference type="SUPFAM" id="SSF50104">
    <property type="entry name" value="Translation proteins SH3-like domain"/>
    <property type="match status" value="1"/>
</dbReference>
<keyword evidence="5" id="KW-0694">RNA-binding</keyword>
<dbReference type="Pfam" id="PF17136">
    <property type="entry name" value="ribosomal_L24"/>
    <property type="match status" value="1"/>
</dbReference>
<dbReference type="Pfam" id="PF00467">
    <property type="entry name" value="KOW"/>
    <property type="match status" value="1"/>
</dbReference>
<dbReference type="HAMAP" id="MF_01326_B">
    <property type="entry name" value="Ribosomal_uL24_B"/>
    <property type="match status" value="1"/>
</dbReference>
<evidence type="ECO:0000256" key="2">
    <source>
        <dbReference type="ARBA" id="ARBA00022980"/>
    </source>
</evidence>
<dbReference type="GO" id="GO:0005840">
    <property type="term" value="C:ribosome"/>
    <property type="evidence" value="ECO:0007669"/>
    <property type="project" value="UniProtKB-KW"/>
</dbReference>
<keyword evidence="3 5" id="KW-0687">Ribonucleoprotein</keyword>
<keyword evidence="5" id="KW-0699">rRNA-binding</keyword>
<gene>
    <name evidence="5 8" type="primary">rplX</name>
    <name evidence="8" type="ORF">NV226_00515</name>
</gene>
<proteinExistence type="inferred from homology"/>
<feature type="domain" description="KOW" evidence="7">
    <location>
        <begin position="4"/>
        <end position="31"/>
    </location>
</feature>
<comment type="subunit">
    <text evidence="5">Part of the 50S ribosomal subunit.</text>
</comment>
<dbReference type="SMART" id="SM00739">
    <property type="entry name" value="KOW"/>
    <property type="match status" value="1"/>
</dbReference>
<dbReference type="EMBL" id="CP102734">
    <property type="protein sequence ID" value="UVD82000.1"/>
    <property type="molecule type" value="Genomic_DNA"/>
</dbReference>
<dbReference type="PANTHER" id="PTHR12903">
    <property type="entry name" value="MITOCHONDRIAL RIBOSOMAL PROTEIN L24"/>
    <property type="match status" value="1"/>
</dbReference>
<dbReference type="CDD" id="cd06089">
    <property type="entry name" value="KOW_RPL26"/>
    <property type="match status" value="1"/>
</dbReference>
<dbReference type="InterPro" id="IPR005825">
    <property type="entry name" value="Ribosomal_uL24_CS"/>
</dbReference>
<name>A0ABY5RCR5_9MOLU</name>
<evidence type="ECO:0000256" key="3">
    <source>
        <dbReference type="ARBA" id="ARBA00023274"/>
    </source>
</evidence>
<evidence type="ECO:0000259" key="7">
    <source>
        <dbReference type="SMART" id="SM00739"/>
    </source>
</evidence>
<accession>A0ABY5RCR5</accession>
<protein>
    <recommendedName>
        <fullName evidence="4 5">Large ribosomal subunit protein uL24</fullName>
    </recommendedName>
</protein>
<comment type="function">
    <text evidence="5">One of the proteins that surrounds the polypeptide exit tunnel on the outside of the subunit.</text>
</comment>
<keyword evidence="9" id="KW-1185">Reference proteome</keyword>
<dbReference type="InterPro" id="IPR041988">
    <property type="entry name" value="Ribosomal_uL24_KOW"/>
</dbReference>
<dbReference type="InterPro" id="IPR014722">
    <property type="entry name" value="Rib_uL2_dom2"/>
</dbReference>
<evidence type="ECO:0000313" key="8">
    <source>
        <dbReference type="EMBL" id="UVD82000.1"/>
    </source>
</evidence>
<evidence type="ECO:0000256" key="1">
    <source>
        <dbReference type="ARBA" id="ARBA00010618"/>
    </source>
</evidence>
<organism evidence="8 9">
    <name type="scientific">Mycoplasma iguanae</name>
    <dbReference type="NCBI Taxonomy" id="292461"/>
    <lineage>
        <taxon>Bacteria</taxon>
        <taxon>Bacillati</taxon>
        <taxon>Mycoplasmatota</taxon>
        <taxon>Mollicutes</taxon>
        <taxon>Mycoplasmataceae</taxon>
        <taxon>Mycoplasma</taxon>
    </lineage>
</organism>
<dbReference type="InterPro" id="IPR057264">
    <property type="entry name" value="Ribosomal_uL24_C"/>
</dbReference>
<keyword evidence="2 5" id="KW-0689">Ribosomal protein</keyword>
<comment type="function">
    <text evidence="5">One of two assembly initiator proteins, it binds directly to the 5'-end of the 23S rRNA, where it nucleates assembly of the 50S subunit.</text>
</comment>
<dbReference type="Proteomes" id="UP001059252">
    <property type="component" value="Chromosome"/>
</dbReference>
<evidence type="ECO:0000313" key="9">
    <source>
        <dbReference type="Proteomes" id="UP001059252"/>
    </source>
</evidence>
<dbReference type="NCBIfam" id="TIGR01079">
    <property type="entry name" value="rplX_bact"/>
    <property type="match status" value="1"/>
</dbReference>
<sequence length="108" mass="11934">MMMKLKINDEVIVIAGSHKGKIGKILKVYPKTQKVTVKDVNVVTKHVKPNQQKTEGSIESFEAPIHASNVAILVKKATKDKPAEYSKIKTEVKDGKKIRIAKKTGKAI</sequence>